<protein>
    <submittedName>
        <fullName evidence="2">Uncharacterized protein</fullName>
    </submittedName>
</protein>
<sequence>CVSCEHGGAVKNGLIPRGVKNCISAKKTLSLELAGRTSWRNLSVDEARLRIGPVQPGGTKYLVYVKITRMKTTEEEIHGKSKQRFIGCALFKCKKNLMMKEMSVKIQNHDSIPRKGHDNPSFHNDENGTVNGKWERSK</sequence>
<reference evidence="2" key="1">
    <citation type="journal article" date="2022" name="bioRxiv">
        <title>Sequencing and chromosome-scale assembly of the giantPleurodeles waltlgenome.</title>
        <authorList>
            <person name="Brown T."/>
            <person name="Elewa A."/>
            <person name="Iarovenko S."/>
            <person name="Subramanian E."/>
            <person name="Araus A.J."/>
            <person name="Petzold A."/>
            <person name="Susuki M."/>
            <person name="Suzuki K.-i.T."/>
            <person name="Hayashi T."/>
            <person name="Toyoda A."/>
            <person name="Oliveira C."/>
            <person name="Osipova E."/>
            <person name="Leigh N.D."/>
            <person name="Simon A."/>
            <person name="Yun M.H."/>
        </authorList>
    </citation>
    <scope>NUCLEOTIDE SEQUENCE</scope>
    <source>
        <strain evidence="2">20211129_DDA</strain>
        <tissue evidence="2">Liver</tissue>
    </source>
</reference>
<feature type="compositionally biased region" description="Basic and acidic residues" evidence="1">
    <location>
        <begin position="110"/>
        <end position="126"/>
    </location>
</feature>
<accession>A0AAV7MJ42</accession>
<feature type="non-terminal residue" evidence="2">
    <location>
        <position position="138"/>
    </location>
</feature>
<comment type="caution">
    <text evidence="2">The sequence shown here is derived from an EMBL/GenBank/DDBJ whole genome shotgun (WGS) entry which is preliminary data.</text>
</comment>
<keyword evidence="3" id="KW-1185">Reference proteome</keyword>
<proteinExistence type="predicted"/>
<feature type="region of interest" description="Disordered" evidence="1">
    <location>
        <begin position="110"/>
        <end position="138"/>
    </location>
</feature>
<organism evidence="2 3">
    <name type="scientific">Pleurodeles waltl</name>
    <name type="common">Iberian ribbed newt</name>
    <dbReference type="NCBI Taxonomy" id="8319"/>
    <lineage>
        <taxon>Eukaryota</taxon>
        <taxon>Metazoa</taxon>
        <taxon>Chordata</taxon>
        <taxon>Craniata</taxon>
        <taxon>Vertebrata</taxon>
        <taxon>Euteleostomi</taxon>
        <taxon>Amphibia</taxon>
        <taxon>Batrachia</taxon>
        <taxon>Caudata</taxon>
        <taxon>Salamandroidea</taxon>
        <taxon>Salamandridae</taxon>
        <taxon>Pleurodelinae</taxon>
        <taxon>Pleurodeles</taxon>
    </lineage>
</organism>
<name>A0AAV7MJ42_PLEWA</name>
<evidence type="ECO:0000256" key="1">
    <source>
        <dbReference type="SAM" id="MobiDB-lite"/>
    </source>
</evidence>
<feature type="non-terminal residue" evidence="2">
    <location>
        <position position="1"/>
    </location>
</feature>
<dbReference type="EMBL" id="JANPWB010000014">
    <property type="protein sequence ID" value="KAJ1101113.1"/>
    <property type="molecule type" value="Genomic_DNA"/>
</dbReference>
<evidence type="ECO:0000313" key="2">
    <source>
        <dbReference type="EMBL" id="KAJ1101113.1"/>
    </source>
</evidence>
<dbReference type="Proteomes" id="UP001066276">
    <property type="component" value="Chromosome 10"/>
</dbReference>
<evidence type="ECO:0000313" key="3">
    <source>
        <dbReference type="Proteomes" id="UP001066276"/>
    </source>
</evidence>
<gene>
    <name evidence="2" type="ORF">NDU88_006186</name>
</gene>
<dbReference type="AlphaFoldDB" id="A0AAV7MJ42"/>